<reference evidence="3" key="1">
    <citation type="journal article" date="2023" name="Genome Biol. Evol.">
        <title>First Whole Genome Sequence and Flow Cytometry Genome Size Data for the Lichen-Forming Fungus Ramalina farinacea (Ascomycota).</title>
        <authorList>
            <person name="Llewellyn T."/>
            <person name="Mian S."/>
            <person name="Hill R."/>
            <person name="Leitch I.J."/>
            <person name="Gaya E."/>
        </authorList>
    </citation>
    <scope>NUCLEOTIDE SEQUENCE</scope>
    <source>
        <strain evidence="3">LIQ254RAFAR</strain>
    </source>
</reference>
<comment type="catalytic activity">
    <reaction evidence="1">
        <text>S-ubiquitinyl-[E2 ubiquitin-conjugating enzyme]-L-cysteine + [acceptor protein]-L-lysine = [E2 ubiquitin-conjugating enzyme]-L-cysteine + N(6)-ubiquitinyl-[acceptor protein]-L-lysine.</text>
        <dbReference type="EC" id="2.3.2.27"/>
    </reaction>
</comment>
<dbReference type="Proteomes" id="UP001161017">
    <property type="component" value="Unassembled WGS sequence"/>
</dbReference>
<dbReference type="EC" id="2.3.2.27" evidence="1"/>
<dbReference type="EMBL" id="JAPUFD010000005">
    <property type="protein sequence ID" value="MDI1487471.1"/>
    <property type="molecule type" value="Genomic_DNA"/>
</dbReference>
<keyword evidence="1" id="KW-0863">Zinc-finger</keyword>
<dbReference type="InterPro" id="IPR039795">
    <property type="entry name" value="LTN1/Rkr1"/>
</dbReference>
<dbReference type="GO" id="GO:0008270">
    <property type="term" value="F:zinc ion binding"/>
    <property type="evidence" value="ECO:0007669"/>
    <property type="project" value="UniProtKB-KW"/>
</dbReference>
<keyword evidence="1" id="KW-0479">Metal-binding</keyword>
<sequence>MSKKAFKSQASSSRAVSNAFGGALEDSSLGAPQSNFGGVAASPLSHVYEPPDLRTLADPNVVVAFKNVQKKDSITKTKALEDLQGYTVASSHYDGFEEALLEAWVGLYAAFIAVEE</sequence>
<dbReference type="AlphaFoldDB" id="A0AA43TQD7"/>
<comment type="subunit">
    <text evidence="1">Component of the ribosome quality control complex (RQC).</text>
</comment>
<evidence type="ECO:0000256" key="1">
    <source>
        <dbReference type="RuleBase" id="RU367090"/>
    </source>
</evidence>
<feature type="domain" description="E3 ubiquitin-protein ligase listerin N-terminal" evidence="2">
    <location>
        <begin position="58"/>
        <end position="111"/>
    </location>
</feature>
<dbReference type="Pfam" id="PF22958">
    <property type="entry name" value="Ltn1_1st"/>
    <property type="match status" value="1"/>
</dbReference>
<dbReference type="GO" id="GO:1990116">
    <property type="term" value="P:ribosome-associated ubiquitin-dependent protein catabolic process"/>
    <property type="evidence" value="ECO:0007669"/>
    <property type="project" value="UniProtKB-UniRule"/>
</dbReference>
<keyword evidence="1" id="KW-0833">Ubl conjugation pathway</keyword>
<accession>A0AA43TQD7</accession>
<proteinExistence type="inferred from homology"/>
<evidence type="ECO:0000313" key="3">
    <source>
        <dbReference type="EMBL" id="MDI1487471.1"/>
    </source>
</evidence>
<evidence type="ECO:0000259" key="2">
    <source>
        <dbReference type="Pfam" id="PF22958"/>
    </source>
</evidence>
<dbReference type="GO" id="GO:0072344">
    <property type="term" value="P:rescue of stalled ribosome"/>
    <property type="evidence" value="ECO:0007669"/>
    <property type="project" value="UniProtKB-UniRule"/>
</dbReference>
<comment type="caution">
    <text evidence="3">The sequence shown here is derived from an EMBL/GenBank/DDBJ whole genome shotgun (WGS) entry which is preliminary data.</text>
</comment>
<keyword evidence="1" id="KW-0862">Zinc</keyword>
<dbReference type="GO" id="GO:0005829">
    <property type="term" value="C:cytosol"/>
    <property type="evidence" value="ECO:0007669"/>
    <property type="project" value="UniProtKB-UniRule"/>
</dbReference>
<keyword evidence="1" id="KW-0808">Transferase</keyword>
<gene>
    <name evidence="3" type="ORF">OHK93_006741</name>
</gene>
<comment type="function">
    <text evidence="1">E3 ubiquitin-protein ligase. Component of the ribosome quality control complex (RQC), a ribosome-associated complex that mediates ubiquitination and extraction of incompletely synthesized nascent chains for proteasomal degradation.</text>
</comment>
<name>A0AA43TQD7_9LECA</name>
<dbReference type="InterPro" id="IPR054476">
    <property type="entry name" value="Ltn1_N"/>
</dbReference>
<organism evidence="3 4">
    <name type="scientific">Ramalina farinacea</name>
    <dbReference type="NCBI Taxonomy" id="258253"/>
    <lineage>
        <taxon>Eukaryota</taxon>
        <taxon>Fungi</taxon>
        <taxon>Dikarya</taxon>
        <taxon>Ascomycota</taxon>
        <taxon>Pezizomycotina</taxon>
        <taxon>Lecanoromycetes</taxon>
        <taxon>OSLEUM clade</taxon>
        <taxon>Lecanoromycetidae</taxon>
        <taxon>Lecanorales</taxon>
        <taxon>Lecanorineae</taxon>
        <taxon>Ramalinaceae</taxon>
        <taxon>Ramalina</taxon>
    </lineage>
</organism>
<dbReference type="GO" id="GO:1990112">
    <property type="term" value="C:RQC complex"/>
    <property type="evidence" value="ECO:0007669"/>
    <property type="project" value="UniProtKB-UniRule"/>
</dbReference>
<comment type="pathway">
    <text evidence="1">Protein modification; protein ubiquitination.</text>
</comment>
<dbReference type="PANTHER" id="PTHR12389">
    <property type="entry name" value="ZINC FINGER PROTEIN 294"/>
    <property type="match status" value="1"/>
</dbReference>
<dbReference type="GO" id="GO:0061630">
    <property type="term" value="F:ubiquitin protein ligase activity"/>
    <property type="evidence" value="ECO:0007669"/>
    <property type="project" value="UniProtKB-UniRule"/>
</dbReference>
<dbReference type="GO" id="GO:0043023">
    <property type="term" value="F:ribosomal large subunit binding"/>
    <property type="evidence" value="ECO:0007669"/>
    <property type="project" value="TreeGrafter"/>
</dbReference>
<keyword evidence="4" id="KW-1185">Reference proteome</keyword>
<comment type="similarity">
    <text evidence="1">Belongs to the LTN1 family.</text>
</comment>
<protein>
    <recommendedName>
        <fullName evidence="1">E3 ubiquitin-protein ligase listerin</fullName>
        <ecNumber evidence="1">2.3.2.27</ecNumber>
    </recommendedName>
    <alternativeName>
        <fullName evidence="1">RING-type E3 ubiquitin transferase listerin</fullName>
    </alternativeName>
</protein>
<dbReference type="PANTHER" id="PTHR12389:SF0">
    <property type="entry name" value="E3 UBIQUITIN-PROTEIN LIGASE LISTERIN"/>
    <property type="match status" value="1"/>
</dbReference>
<evidence type="ECO:0000313" key="4">
    <source>
        <dbReference type="Proteomes" id="UP001161017"/>
    </source>
</evidence>